<sequence length="178" mass="20595">MHIEGKTDVSAKMNRLKRQSWTLESYEINGRMLRLQRLEFLYMMLRSYSEIGTFGEKNFSHPTLPSQYGTDDTVLMRHSDIQEVAFTRFSMPSSVVSCVDFDTKGIYLACVTSNGSLSINDYEILYCCSMEGCYKVEPVKPIVEISTRQRLEAVRWCPFNLDEVAYVGLRVTRFSFMI</sequence>
<dbReference type="EMBL" id="CM055093">
    <property type="protein sequence ID" value="KAJ7565110.1"/>
    <property type="molecule type" value="Genomic_DNA"/>
</dbReference>
<name>A0ACC2EF43_DIPCM</name>
<evidence type="ECO:0000313" key="1">
    <source>
        <dbReference type="EMBL" id="KAJ7565110.1"/>
    </source>
</evidence>
<evidence type="ECO:0000313" key="2">
    <source>
        <dbReference type="Proteomes" id="UP001162992"/>
    </source>
</evidence>
<organism evidence="1 2">
    <name type="scientific">Diphasiastrum complanatum</name>
    <name type="common">Issler's clubmoss</name>
    <name type="synonym">Lycopodium complanatum</name>
    <dbReference type="NCBI Taxonomy" id="34168"/>
    <lineage>
        <taxon>Eukaryota</taxon>
        <taxon>Viridiplantae</taxon>
        <taxon>Streptophyta</taxon>
        <taxon>Embryophyta</taxon>
        <taxon>Tracheophyta</taxon>
        <taxon>Lycopodiopsida</taxon>
        <taxon>Lycopodiales</taxon>
        <taxon>Lycopodiaceae</taxon>
        <taxon>Lycopodioideae</taxon>
        <taxon>Diphasiastrum</taxon>
    </lineage>
</organism>
<keyword evidence="2" id="KW-1185">Reference proteome</keyword>
<reference evidence="2" key="1">
    <citation type="journal article" date="2024" name="Proc. Natl. Acad. Sci. U.S.A.">
        <title>Extraordinary preservation of gene collinearity over three hundred million years revealed in homosporous lycophytes.</title>
        <authorList>
            <person name="Li C."/>
            <person name="Wickell D."/>
            <person name="Kuo L.Y."/>
            <person name="Chen X."/>
            <person name="Nie B."/>
            <person name="Liao X."/>
            <person name="Peng D."/>
            <person name="Ji J."/>
            <person name="Jenkins J."/>
            <person name="Williams M."/>
            <person name="Shu S."/>
            <person name="Plott C."/>
            <person name="Barry K."/>
            <person name="Rajasekar S."/>
            <person name="Grimwood J."/>
            <person name="Han X."/>
            <person name="Sun S."/>
            <person name="Hou Z."/>
            <person name="He W."/>
            <person name="Dai G."/>
            <person name="Sun C."/>
            <person name="Schmutz J."/>
            <person name="Leebens-Mack J.H."/>
            <person name="Li F.W."/>
            <person name="Wang L."/>
        </authorList>
    </citation>
    <scope>NUCLEOTIDE SEQUENCE [LARGE SCALE GENOMIC DNA]</scope>
    <source>
        <strain evidence="2">cv. PW_Plant_1</strain>
    </source>
</reference>
<comment type="caution">
    <text evidence="1">The sequence shown here is derived from an EMBL/GenBank/DDBJ whole genome shotgun (WGS) entry which is preliminary data.</text>
</comment>
<dbReference type="Proteomes" id="UP001162992">
    <property type="component" value="Chromosome 2"/>
</dbReference>
<gene>
    <name evidence="1" type="ORF">O6H91_02G048200</name>
</gene>
<proteinExistence type="predicted"/>
<protein>
    <submittedName>
        <fullName evidence="1">Uncharacterized protein</fullName>
    </submittedName>
</protein>
<accession>A0ACC2EF43</accession>